<name>A0A645BAB6_9ZZZZ</name>
<protein>
    <submittedName>
        <fullName evidence="1">Uncharacterized protein</fullName>
    </submittedName>
</protein>
<dbReference type="AlphaFoldDB" id="A0A645BAB6"/>
<reference evidence="1" key="1">
    <citation type="submission" date="2019-08" db="EMBL/GenBank/DDBJ databases">
        <authorList>
            <person name="Kucharzyk K."/>
            <person name="Murdoch R.W."/>
            <person name="Higgins S."/>
            <person name="Loffler F."/>
        </authorList>
    </citation>
    <scope>NUCLEOTIDE SEQUENCE</scope>
</reference>
<proteinExistence type="predicted"/>
<comment type="caution">
    <text evidence="1">The sequence shown here is derived from an EMBL/GenBank/DDBJ whole genome shotgun (WGS) entry which is preliminary data.</text>
</comment>
<sequence length="95" mass="10792">MKFFLIAFFLFVVKVSAFAQKDTTFSSNPASINKDSVHSENAIRNHLSKSYSESPVVTYAPPDKRVEKIRQDSTVFETPCLRFSSGNDKMKQKPK</sequence>
<accession>A0A645BAB6</accession>
<organism evidence="1">
    <name type="scientific">bioreactor metagenome</name>
    <dbReference type="NCBI Taxonomy" id="1076179"/>
    <lineage>
        <taxon>unclassified sequences</taxon>
        <taxon>metagenomes</taxon>
        <taxon>ecological metagenomes</taxon>
    </lineage>
</organism>
<gene>
    <name evidence="1" type="ORF">SDC9_108451</name>
</gene>
<evidence type="ECO:0000313" key="1">
    <source>
        <dbReference type="EMBL" id="MPM61591.1"/>
    </source>
</evidence>
<dbReference type="EMBL" id="VSSQ01018426">
    <property type="protein sequence ID" value="MPM61591.1"/>
    <property type="molecule type" value="Genomic_DNA"/>
</dbReference>